<evidence type="ECO:0000259" key="2">
    <source>
        <dbReference type="Pfam" id="PF00931"/>
    </source>
</evidence>
<dbReference type="Pfam" id="PF13374">
    <property type="entry name" value="TPR_10"/>
    <property type="match status" value="4"/>
</dbReference>
<evidence type="ECO:0000313" key="3">
    <source>
        <dbReference type="EMBL" id="TRX92952.1"/>
    </source>
</evidence>
<dbReference type="Gene3D" id="1.25.40.10">
    <property type="entry name" value="Tetratricopeptide repeat domain"/>
    <property type="match status" value="3"/>
</dbReference>
<reference evidence="4" key="1">
    <citation type="submission" date="2019-06" db="EMBL/GenBank/DDBJ databases">
        <title>Draft genome sequence of the griseofulvin-producing fungus Xylaria cubensis strain G536.</title>
        <authorList>
            <person name="Mead M.E."/>
            <person name="Raja H.A."/>
            <person name="Steenwyk J.L."/>
            <person name="Knowles S.L."/>
            <person name="Oberlies N.H."/>
            <person name="Rokas A."/>
        </authorList>
    </citation>
    <scope>NUCLEOTIDE SEQUENCE [LARGE SCALE GENOMIC DNA]</scope>
    <source>
        <strain evidence="4">G536</strain>
    </source>
</reference>
<dbReference type="InterPro" id="IPR011990">
    <property type="entry name" value="TPR-like_helical_dom_sf"/>
</dbReference>
<proteinExistence type="predicted"/>
<name>A0A553HYD0_9PEZI</name>
<dbReference type="EMBL" id="VFLP01000032">
    <property type="protein sequence ID" value="TRX92952.1"/>
    <property type="molecule type" value="Genomic_DNA"/>
</dbReference>
<evidence type="ECO:0000256" key="1">
    <source>
        <dbReference type="PROSITE-ProRule" id="PRU00339"/>
    </source>
</evidence>
<dbReference type="InterPro" id="IPR002182">
    <property type="entry name" value="NB-ARC"/>
</dbReference>
<dbReference type="Pfam" id="PF00931">
    <property type="entry name" value="NB-ARC"/>
    <property type="match status" value="1"/>
</dbReference>
<dbReference type="Gene3D" id="3.40.50.300">
    <property type="entry name" value="P-loop containing nucleotide triphosphate hydrolases"/>
    <property type="match status" value="1"/>
</dbReference>
<dbReference type="InterPro" id="IPR053137">
    <property type="entry name" value="NLR-like"/>
</dbReference>
<dbReference type="Proteomes" id="UP000319160">
    <property type="component" value="Unassembled WGS sequence"/>
</dbReference>
<dbReference type="GO" id="GO:0043531">
    <property type="term" value="F:ADP binding"/>
    <property type="evidence" value="ECO:0007669"/>
    <property type="project" value="InterPro"/>
</dbReference>
<feature type="domain" description="NB-ARC" evidence="2">
    <location>
        <begin position="320"/>
        <end position="476"/>
    </location>
</feature>
<organism evidence="3 4">
    <name type="scientific">Xylaria flabelliformis</name>
    <dbReference type="NCBI Taxonomy" id="2512241"/>
    <lineage>
        <taxon>Eukaryota</taxon>
        <taxon>Fungi</taxon>
        <taxon>Dikarya</taxon>
        <taxon>Ascomycota</taxon>
        <taxon>Pezizomycotina</taxon>
        <taxon>Sordariomycetes</taxon>
        <taxon>Xylariomycetidae</taxon>
        <taxon>Xylariales</taxon>
        <taxon>Xylariaceae</taxon>
        <taxon>Xylaria</taxon>
    </lineage>
</organism>
<keyword evidence="4" id="KW-1185">Reference proteome</keyword>
<dbReference type="PROSITE" id="PS50005">
    <property type="entry name" value="TPR"/>
    <property type="match status" value="1"/>
</dbReference>
<accession>A0A553HYD0</accession>
<dbReference type="AlphaFoldDB" id="A0A553HYD0"/>
<gene>
    <name evidence="3" type="ORF">FHL15_006090</name>
</gene>
<dbReference type="STRING" id="2512241.A0A553HYD0"/>
<dbReference type="SMART" id="SM00028">
    <property type="entry name" value="TPR"/>
    <property type="match status" value="4"/>
</dbReference>
<protein>
    <recommendedName>
        <fullName evidence="2">NB-ARC domain-containing protein</fullName>
    </recommendedName>
</protein>
<dbReference type="Pfam" id="PF13424">
    <property type="entry name" value="TPR_12"/>
    <property type="match status" value="2"/>
</dbReference>
<sequence length="1094" mass="124813">MPLTDDQFIELLKGFADADRFSHHETPTTFIVYAHENEEHGKGKAHADFVHCVIRWLTAIQSRTVSDKVPLLCSPNNGQSDPSPTHNIIDNQFRLLPLSGPNSVDKVVVFGSEVLRQYRQHSFTSQYINELRARYEAVKSAGLEKCKSEIRRFVEAKCREVGFHHVLTELAFLQIRKDDSKNHGIIPVDLSGDNIEYLEFVERCDVFLKNTNKEAYKLFFQLLGRIYDNDKDHATIRVIQDLCKELQEKDDISAKDILGHVMKGLRLLGEDAARRVRYEDRRNQGDTPRHFMVPFGRNESFVGRENIMEQLLKRIPPAATKDNCQRTAIRGLGGVGKTHIAIEVAYRVRDEHPDCSIYWVPAIDMINFENAYREIGQKLGTKGIDDDKADVKLLVKQSLSQSVGSWLLIIDNADDKDILLAGVKLINHLPFSREGSILFTTRYDDVAVRLQVPRKDIITVHEMSNDEATILLYNNLQESQKQDSESTTRLLMLLVNLPLAIKQASAYLASNMDVTVSDYLDQCESNDAGLFDMLTKDFEDSSRYSDPKVRNSIATTWLISFHHITKHNSQAADYLKFISLLAEKDIPRSLLPESNPIKMKEALSTLKAYAFIAERNDPDAFDMHRLVRLVMRNWLHQNEEWGKWTKKVVRRLNEKYPNPDHKNIQTWTKYLPHGQAVLNIDGATDIDNTILVFRTAESYSFLGKFSAGEKLYRHTLEQTKNMPGRDYPTARILNNLAVILSNQGRYEEAEEVCRQALELSKEVLGIKHPETLVFMNNLAGIFAKTPEKQGEAEEVCRQALELNKEVLGIKHPNTLFSMDSLARILTETPEKLGEAEEVCRQALELNKEMLGIKHPNTLAYMNSLARILTETPEKLGEAEELCRQTLELRKEVLGIKHPSTLASMNNLGNILTKTPEKQGEAEELCRQTLELRKEVLGIKHPSTLASMNNLGNILTKTPEKQGEAEEVCRQALELRKEMLGIKHPDTLISMNNLAVNLSNQWRHKEAEEMYQPILNLREEMLGRKHPDTLISMNNLAVNLHDQGRHKEAEEMYQQILNLKEEVLGRKHPDTLNTARLLDCILRKQAKSQSSMDGS</sequence>
<feature type="repeat" description="TPR" evidence="1">
    <location>
        <begin position="730"/>
        <end position="763"/>
    </location>
</feature>
<keyword evidence="1" id="KW-0802">TPR repeat</keyword>
<dbReference type="PANTHER" id="PTHR46082">
    <property type="entry name" value="ATP/GTP-BINDING PROTEIN-RELATED"/>
    <property type="match status" value="1"/>
</dbReference>
<dbReference type="InterPro" id="IPR027417">
    <property type="entry name" value="P-loop_NTPase"/>
</dbReference>
<dbReference type="OrthoDB" id="626167at2759"/>
<comment type="caution">
    <text evidence="3">The sequence shown here is derived from an EMBL/GenBank/DDBJ whole genome shotgun (WGS) entry which is preliminary data.</text>
</comment>
<evidence type="ECO:0000313" key="4">
    <source>
        <dbReference type="Proteomes" id="UP000319160"/>
    </source>
</evidence>
<dbReference type="InterPro" id="IPR019734">
    <property type="entry name" value="TPR_rpt"/>
</dbReference>
<dbReference type="SUPFAM" id="SSF52540">
    <property type="entry name" value="P-loop containing nucleoside triphosphate hydrolases"/>
    <property type="match status" value="1"/>
</dbReference>
<dbReference type="SUPFAM" id="SSF48452">
    <property type="entry name" value="TPR-like"/>
    <property type="match status" value="2"/>
</dbReference>
<dbReference type="PANTHER" id="PTHR46082:SF6">
    <property type="entry name" value="AAA+ ATPASE DOMAIN-CONTAINING PROTEIN-RELATED"/>
    <property type="match status" value="1"/>
</dbReference>